<keyword evidence="5 6" id="KW-0234">DNA repair</keyword>
<comment type="caution">
    <text evidence="8">The sequence shown here is derived from an EMBL/GenBank/DDBJ whole genome shotgun (WGS) entry which is preliminary data.</text>
</comment>
<keyword evidence="8" id="KW-0547">Nucleotide-binding</keyword>
<reference evidence="8 9" key="1">
    <citation type="submission" date="2009-12" db="EMBL/GenBank/DDBJ databases">
        <authorList>
            <person name="Shrivastava S."/>
            <person name="Madupu R."/>
            <person name="Durkin A.S."/>
            <person name="Torralba M."/>
            <person name="Methe B."/>
            <person name="Sutton G.G."/>
            <person name="Strausberg R.L."/>
            <person name="Nelson K.E."/>
        </authorList>
    </citation>
    <scope>NUCLEOTIDE SEQUENCE [LARGE SCALE GENOMIC DNA]</scope>
    <source>
        <strain evidence="8 9">W5455</strain>
    </source>
</reference>
<name>A0ABM9ZY32_9BACT</name>
<evidence type="ECO:0000256" key="3">
    <source>
        <dbReference type="ARBA" id="ARBA00023125"/>
    </source>
</evidence>
<dbReference type="SUPFAM" id="SSF47781">
    <property type="entry name" value="RuvA domain 2-like"/>
    <property type="match status" value="1"/>
</dbReference>
<keyword evidence="8" id="KW-0347">Helicase</keyword>
<dbReference type="Gene3D" id="1.10.150.20">
    <property type="entry name" value="5' to 3' exonuclease, C-terminal subdomain"/>
    <property type="match status" value="1"/>
</dbReference>
<keyword evidence="8" id="KW-0378">Hydrolase</keyword>
<dbReference type="SUPFAM" id="SSF50249">
    <property type="entry name" value="Nucleic acid-binding proteins"/>
    <property type="match status" value="1"/>
</dbReference>
<dbReference type="RefSeq" id="WP_009163770.1">
    <property type="nucleotide sequence ID" value="NZ_ADFP01000016.1"/>
</dbReference>
<comment type="similarity">
    <text evidence="6">Belongs to the RuvA family.</text>
</comment>
<dbReference type="InterPro" id="IPR000085">
    <property type="entry name" value="RuvA"/>
</dbReference>
<keyword evidence="3 6" id="KW-0238">DNA-binding</keyword>
<evidence type="ECO:0000256" key="5">
    <source>
        <dbReference type="ARBA" id="ARBA00023204"/>
    </source>
</evidence>
<evidence type="ECO:0000256" key="2">
    <source>
        <dbReference type="ARBA" id="ARBA00022763"/>
    </source>
</evidence>
<dbReference type="NCBIfam" id="TIGR00084">
    <property type="entry name" value="ruvA"/>
    <property type="match status" value="1"/>
</dbReference>
<comment type="caution">
    <text evidence="6">Lacks conserved residue(s) required for the propagation of feature annotation.</text>
</comment>
<comment type="subunit">
    <text evidence="6">Homotetramer. Forms an RuvA(8)-RuvB(12)-Holliday junction (HJ) complex. HJ DNA is sandwiched between 2 RuvA tetramers; dsDNA enters through RuvA and exits via RuvB. An RuvB hexamer assembles on each DNA strand where it exits the tetramer. Each RuvB hexamer is contacted by two RuvA subunits (via domain III) on 2 adjacent RuvB subunits; this complex drives branch migration. In the full resolvosome a probable DNA-RuvA(4)-RuvB(12)-RuvC(2) complex forms which resolves the HJ.</text>
</comment>
<organism evidence="8 9">
    <name type="scientific">Pyramidobacter piscolens W5455</name>
    <dbReference type="NCBI Taxonomy" id="352165"/>
    <lineage>
        <taxon>Bacteria</taxon>
        <taxon>Thermotogati</taxon>
        <taxon>Synergistota</taxon>
        <taxon>Synergistia</taxon>
        <taxon>Synergistales</taxon>
        <taxon>Dethiosulfovibrionaceae</taxon>
        <taxon>Pyramidobacter</taxon>
    </lineage>
</organism>
<dbReference type="GO" id="GO:0004386">
    <property type="term" value="F:helicase activity"/>
    <property type="evidence" value="ECO:0007669"/>
    <property type="project" value="UniProtKB-KW"/>
</dbReference>
<feature type="domain" description="DNA helicase Holliday junction RuvA type" evidence="7">
    <location>
        <begin position="1"/>
        <end position="61"/>
    </location>
</feature>
<dbReference type="EMBL" id="ADFP01000016">
    <property type="protein sequence ID" value="EFB91814.1"/>
    <property type="molecule type" value="Genomic_DNA"/>
</dbReference>
<feature type="region of interest" description="Domain III" evidence="6">
    <location>
        <begin position="149"/>
        <end position="203"/>
    </location>
</feature>
<comment type="subcellular location">
    <subcellularLocation>
        <location evidence="6">Cytoplasm</location>
    </subcellularLocation>
</comment>
<gene>
    <name evidence="6 8" type="primary">ruvA</name>
    <name evidence="8" type="ORF">HMPREF7215_0546</name>
</gene>
<dbReference type="GO" id="GO:0016787">
    <property type="term" value="F:hydrolase activity"/>
    <property type="evidence" value="ECO:0007669"/>
    <property type="project" value="UniProtKB-KW"/>
</dbReference>
<keyword evidence="2 6" id="KW-0227">DNA damage</keyword>
<dbReference type="Proteomes" id="UP000006462">
    <property type="component" value="Unassembled WGS sequence"/>
</dbReference>
<evidence type="ECO:0000256" key="6">
    <source>
        <dbReference type="HAMAP-Rule" id="MF_00031"/>
    </source>
</evidence>
<dbReference type="InterPro" id="IPR013849">
    <property type="entry name" value="DNA_helicase_Holl-junc_RuvA_I"/>
</dbReference>
<dbReference type="InterPro" id="IPR010994">
    <property type="entry name" value="RuvA_2-like"/>
</dbReference>
<accession>A0ABM9ZY32</accession>
<keyword evidence="4 6" id="KW-0233">DNA recombination</keyword>
<sequence>MLASIRGKVVERSEFTAVVECNGFGVEVLLTRRAAERCELGTQVFLYTLLQVGDAGIVLYGFADDTERRTFKLMILTKGVGGKAAISILQYLSPAEIVAAVEQNDIRLLTSVPGIGKKTAERICFELSDRIHKKGFIQLTGEFHGAPAGDRQAAASVLDALESLGFDRASAVRAYKSVVAEQGEALGESETIMSCLRILQPRK</sequence>
<protein>
    <recommendedName>
        <fullName evidence="6">Holliday junction branch migration complex subunit RuvA</fullName>
    </recommendedName>
</protein>
<keyword evidence="8" id="KW-0067">ATP-binding</keyword>
<evidence type="ECO:0000256" key="4">
    <source>
        <dbReference type="ARBA" id="ARBA00023172"/>
    </source>
</evidence>
<dbReference type="Pfam" id="PF14520">
    <property type="entry name" value="HHH_5"/>
    <property type="match status" value="1"/>
</dbReference>
<evidence type="ECO:0000313" key="8">
    <source>
        <dbReference type="EMBL" id="EFB91814.1"/>
    </source>
</evidence>
<comment type="domain">
    <text evidence="6">Has three domains with a flexible linker between the domains II and III and assumes an 'L' shape. Domain III is highly mobile and contacts RuvB.</text>
</comment>
<dbReference type="Pfam" id="PF01330">
    <property type="entry name" value="RuvA_N"/>
    <property type="match status" value="1"/>
</dbReference>
<keyword evidence="9" id="KW-1185">Reference proteome</keyword>
<comment type="function">
    <text evidence="6">The RuvA-RuvB-RuvC complex processes Holliday junction (HJ) DNA during genetic recombination and DNA repair, while the RuvA-RuvB complex plays an important role in the rescue of blocked DNA replication forks via replication fork reversal (RFR). RuvA specifically binds to HJ cruciform DNA, conferring on it an open structure. The RuvB hexamer acts as an ATP-dependent pump, pulling dsDNA into and through the RuvAB complex. HJ branch migration allows RuvC to scan DNA until it finds its consensus sequence, where it cleaves and resolves the cruciform DNA.</text>
</comment>
<dbReference type="InterPro" id="IPR012340">
    <property type="entry name" value="NA-bd_OB-fold"/>
</dbReference>
<keyword evidence="1 6" id="KW-0963">Cytoplasm</keyword>
<proteinExistence type="inferred from homology"/>
<dbReference type="Gene3D" id="2.40.50.140">
    <property type="entry name" value="Nucleic acid-binding proteins"/>
    <property type="match status" value="1"/>
</dbReference>
<dbReference type="HAMAP" id="MF_00031">
    <property type="entry name" value="DNA_HJ_migration_RuvA"/>
    <property type="match status" value="1"/>
</dbReference>
<evidence type="ECO:0000259" key="7">
    <source>
        <dbReference type="Pfam" id="PF01330"/>
    </source>
</evidence>
<evidence type="ECO:0000313" key="9">
    <source>
        <dbReference type="Proteomes" id="UP000006462"/>
    </source>
</evidence>
<evidence type="ECO:0000256" key="1">
    <source>
        <dbReference type="ARBA" id="ARBA00022490"/>
    </source>
</evidence>